<evidence type="ECO:0000256" key="5">
    <source>
        <dbReference type="ARBA" id="ARBA00037432"/>
    </source>
</evidence>
<name>A0A3Q0S527_AMPCI</name>
<feature type="domain" description="SH3" evidence="10">
    <location>
        <begin position="182"/>
        <end position="239"/>
    </location>
</feature>
<reference evidence="11" key="1">
    <citation type="submission" date="2025-08" db="UniProtKB">
        <authorList>
            <consortium name="Ensembl"/>
        </authorList>
    </citation>
    <scope>IDENTIFICATION</scope>
</reference>
<evidence type="ECO:0000256" key="7">
    <source>
        <dbReference type="PROSITE-ProRule" id="PRU00191"/>
    </source>
</evidence>
<evidence type="ECO:0000313" key="12">
    <source>
        <dbReference type="Proteomes" id="UP000261340"/>
    </source>
</evidence>
<feature type="domain" description="SH2" evidence="9">
    <location>
        <begin position="58"/>
        <end position="154"/>
    </location>
</feature>
<evidence type="ECO:0000256" key="1">
    <source>
        <dbReference type="ARBA" id="ARBA00022443"/>
    </source>
</evidence>
<dbReference type="InterPro" id="IPR001452">
    <property type="entry name" value="SH3_domain"/>
</dbReference>
<dbReference type="AlphaFoldDB" id="A0A3Q0S527"/>
<organism evidence="11 12">
    <name type="scientific">Amphilophus citrinellus</name>
    <name type="common">Midas cichlid</name>
    <name type="synonym">Cichlasoma citrinellum</name>
    <dbReference type="NCBI Taxonomy" id="61819"/>
    <lineage>
        <taxon>Eukaryota</taxon>
        <taxon>Metazoa</taxon>
        <taxon>Chordata</taxon>
        <taxon>Craniata</taxon>
        <taxon>Vertebrata</taxon>
        <taxon>Euteleostomi</taxon>
        <taxon>Actinopterygii</taxon>
        <taxon>Neopterygii</taxon>
        <taxon>Teleostei</taxon>
        <taxon>Neoteleostei</taxon>
        <taxon>Acanthomorphata</taxon>
        <taxon>Ovalentaria</taxon>
        <taxon>Cichlomorphae</taxon>
        <taxon>Cichliformes</taxon>
        <taxon>Cichlidae</taxon>
        <taxon>New World cichlids</taxon>
        <taxon>Cichlasomatinae</taxon>
        <taxon>Heroini</taxon>
        <taxon>Amphilophus</taxon>
    </lineage>
</organism>
<dbReference type="Pfam" id="PF00018">
    <property type="entry name" value="SH3_1"/>
    <property type="match status" value="2"/>
</dbReference>
<dbReference type="InterPro" id="IPR036860">
    <property type="entry name" value="SH2_dom_sf"/>
</dbReference>
<dbReference type="PRINTS" id="PR00401">
    <property type="entry name" value="SH2DOMAIN"/>
</dbReference>
<accession>A0A3Q0S527</accession>
<proteinExistence type="predicted"/>
<dbReference type="Pfam" id="PF00017">
    <property type="entry name" value="SH2"/>
    <property type="match status" value="1"/>
</dbReference>
<dbReference type="SMART" id="SM00252">
    <property type="entry name" value="SH2"/>
    <property type="match status" value="1"/>
</dbReference>
<evidence type="ECO:0000313" key="11">
    <source>
        <dbReference type="Ensembl" id="ENSACIP00000017922.1"/>
    </source>
</evidence>
<dbReference type="InterPro" id="IPR000980">
    <property type="entry name" value="SH2"/>
</dbReference>
<dbReference type="GeneTree" id="ENSGT00940000157307"/>
<dbReference type="PANTHER" id="PTHR46037">
    <property type="entry name" value="PROTEIN ENHANCER OF SEVENLESS 2B"/>
    <property type="match status" value="1"/>
</dbReference>
<keyword evidence="12" id="KW-1185">Reference proteome</keyword>
<evidence type="ECO:0000259" key="9">
    <source>
        <dbReference type="PROSITE" id="PS50001"/>
    </source>
</evidence>
<dbReference type="PRINTS" id="PR00452">
    <property type="entry name" value="SH3DOMAIN"/>
</dbReference>
<keyword evidence="3" id="KW-0040">ANK repeat</keyword>
<dbReference type="Gene3D" id="3.30.505.10">
    <property type="entry name" value="SH2 domain"/>
    <property type="match status" value="1"/>
</dbReference>
<dbReference type="FunFam" id="2.30.30.40:FF:000072">
    <property type="entry name" value="Unconventional Myosin IB"/>
    <property type="match status" value="1"/>
</dbReference>
<feature type="domain" description="SH3" evidence="10">
    <location>
        <begin position="1"/>
        <end position="56"/>
    </location>
</feature>
<keyword evidence="4" id="KW-0449">Lipoprotein</keyword>
<dbReference type="CDD" id="cd09941">
    <property type="entry name" value="SH2_Grb2_like"/>
    <property type="match status" value="1"/>
</dbReference>
<evidence type="ECO:0000256" key="2">
    <source>
        <dbReference type="ARBA" id="ARBA00022999"/>
    </source>
</evidence>
<dbReference type="SUPFAM" id="SSF50044">
    <property type="entry name" value="SH3-domain"/>
    <property type="match status" value="2"/>
</dbReference>
<evidence type="ECO:0000256" key="3">
    <source>
        <dbReference type="ARBA" id="ARBA00023043"/>
    </source>
</evidence>
<dbReference type="PROSITE" id="PS50002">
    <property type="entry name" value="SH3"/>
    <property type="match status" value="2"/>
</dbReference>
<dbReference type="SMART" id="SM00326">
    <property type="entry name" value="SH3"/>
    <property type="match status" value="2"/>
</dbReference>
<comment type="function">
    <text evidence="5">Induces bone resorption, acting probably through a signaling cascade which results in the secretion of factor(s) enhancing osteoclast formation and activity.</text>
</comment>
<dbReference type="SUPFAM" id="SSF55550">
    <property type="entry name" value="SH2 domain"/>
    <property type="match status" value="1"/>
</dbReference>
<evidence type="ECO:0000259" key="10">
    <source>
        <dbReference type="PROSITE" id="PS50002"/>
    </source>
</evidence>
<sequence>MEATGKYEFAATSDDELTFRKGDVLKILTLEDDWCKAEMQGREGYVPRNYINLQIPGWFKEDASRSAAEELLKSKSVGEFLIRGCQTSPGDFSISVKHENDVQHFRVMRDNKSQYFLWQEKFTSLNKLVEFYKANSISKNRTSSWDFTFHRKPEKLPFSSTSPSVSPWLLFCPTKPSVNRTVARLRVRALYNFTAEEDDELEFSAGDIIEVVDNSDGSWWKGRLRGSEGLFPANYTEKL</sequence>
<dbReference type="Proteomes" id="UP000261340">
    <property type="component" value="Unplaced"/>
</dbReference>
<reference evidence="11" key="2">
    <citation type="submission" date="2025-09" db="UniProtKB">
        <authorList>
            <consortium name="Ensembl"/>
        </authorList>
    </citation>
    <scope>IDENTIFICATION</scope>
</reference>
<evidence type="ECO:0000256" key="6">
    <source>
        <dbReference type="ARBA" id="ARBA00040640"/>
    </source>
</evidence>
<protein>
    <recommendedName>
        <fullName evidence="6">Osteoclast-stimulating factor 1</fullName>
    </recommendedName>
</protein>
<dbReference type="Gene3D" id="2.30.30.40">
    <property type="entry name" value="SH3 Domains"/>
    <property type="match status" value="2"/>
</dbReference>
<dbReference type="PROSITE" id="PS50001">
    <property type="entry name" value="SH2"/>
    <property type="match status" value="1"/>
</dbReference>
<evidence type="ECO:0000256" key="4">
    <source>
        <dbReference type="ARBA" id="ARBA00023288"/>
    </source>
</evidence>
<dbReference type="PRINTS" id="PR00499">
    <property type="entry name" value="P67PHOX"/>
</dbReference>
<dbReference type="InterPro" id="IPR043539">
    <property type="entry name" value="Grb2-like"/>
</dbReference>
<dbReference type="InterPro" id="IPR036028">
    <property type="entry name" value="SH3-like_dom_sf"/>
</dbReference>
<dbReference type="Ensembl" id="ENSACIT00000018408.1">
    <property type="protein sequence ID" value="ENSACIP00000017922.1"/>
    <property type="gene ID" value="ENSACIG00000013951.1"/>
</dbReference>
<keyword evidence="1 8" id="KW-0728">SH3 domain</keyword>
<keyword evidence="2 7" id="KW-0727">SH2 domain</keyword>
<evidence type="ECO:0000256" key="8">
    <source>
        <dbReference type="PROSITE-ProRule" id="PRU00192"/>
    </source>
</evidence>